<dbReference type="Proteomes" id="UP000030745">
    <property type="component" value="Unassembled WGS sequence"/>
</dbReference>
<dbReference type="OrthoDB" id="10011710at2759"/>
<evidence type="ECO:0000256" key="2">
    <source>
        <dbReference type="ARBA" id="ARBA00036324"/>
    </source>
</evidence>
<dbReference type="VEuPathDB" id="FungiDB:SPRG_04706"/>
<dbReference type="EC" id="5.1.3.29" evidence="3"/>
<keyword evidence="5" id="KW-1185">Reference proteome</keyword>
<gene>
    <name evidence="4" type="ORF">SPRG_04706</name>
</gene>
<dbReference type="PANTHER" id="PTHR31690">
    <property type="entry name" value="FUCOSE MUTAROTASE"/>
    <property type="match status" value="1"/>
</dbReference>
<dbReference type="SUPFAM" id="SSF102546">
    <property type="entry name" value="RbsD-like"/>
    <property type="match status" value="1"/>
</dbReference>
<dbReference type="GO" id="GO:0042806">
    <property type="term" value="F:fucose binding"/>
    <property type="evidence" value="ECO:0007669"/>
    <property type="project" value="TreeGrafter"/>
</dbReference>
<dbReference type="PANTHER" id="PTHR31690:SF4">
    <property type="entry name" value="FUCOSE MUTAROTASE"/>
    <property type="match status" value="1"/>
</dbReference>
<name>A0A067CNJ7_SAPPC</name>
<dbReference type="STRING" id="695850.A0A067CNJ7"/>
<sequence length="158" mass="16844">MPLKGIPSILPPTLLHTLASMGHGDELLIADANFPASSQGRDVIHMQGSSATDVLAAVLSLLPLDSFAQYQATVMKQVTAPDEDAPIVHEFASLLTAAYRADGARTAAHVERVDRFAFYERAKATYAIIATGEVRLYGNIIIKKGVIDGDGKVVILSN</sequence>
<protein>
    <recommendedName>
        <fullName evidence="3">L-fucose mutarotase</fullName>
        <ecNumber evidence="3">5.1.3.29</ecNumber>
    </recommendedName>
</protein>
<dbReference type="GO" id="GO:0006004">
    <property type="term" value="P:fucose metabolic process"/>
    <property type="evidence" value="ECO:0007669"/>
    <property type="project" value="TreeGrafter"/>
</dbReference>
<dbReference type="KEGG" id="spar:SPRG_04706"/>
<dbReference type="EMBL" id="KK583200">
    <property type="protein sequence ID" value="KDO30805.1"/>
    <property type="molecule type" value="Genomic_DNA"/>
</dbReference>
<dbReference type="InterPro" id="IPR050443">
    <property type="entry name" value="RbsD/FucU_mutarotase"/>
</dbReference>
<dbReference type="GO" id="GO:0036373">
    <property type="term" value="F:L-fucose mutarotase activity"/>
    <property type="evidence" value="ECO:0007669"/>
    <property type="project" value="UniProtKB-EC"/>
</dbReference>
<comment type="catalytic activity">
    <reaction evidence="2">
        <text>alpha-L-fucose = beta-L-fucose</text>
        <dbReference type="Rhea" id="RHEA:25580"/>
        <dbReference type="ChEBI" id="CHEBI:42548"/>
        <dbReference type="ChEBI" id="CHEBI:42589"/>
        <dbReference type="EC" id="5.1.3.29"/>
    </reaction>
</comment>
<dbReference type="Pfam" id="PF05025">
    <property type="entry name" value="RbsD_FucU"/>
    <property type="match status" value="1"/>
</dbReference>
<dbReference type="Gene3D" id="3.40.1650.10">
    <property type="entry name" value="RbsD-like domain"/>
    <property type="match status" value="1"/>
</dbReference>
<proteinExistence type="predicted"/>
<dbReference type="InterPro" id="IPR023750">
    <property type="entry name" value="RbsD-like_sf"/>
</dbReference>
<evidence type="ECO:0000256" key="1">
    <source>
        <dbReference type="ARBA" id="ARBA00023235"/>
    </source>
</evidence>
<dbReference type="InterPro" id="IPR007721">
    <property type="entry name" value="RbsD_FucU"/>
</dbReference>
<evidence type="ECO:0000256" key="3">
    <source>
        <dbReference type="ARBA" id="ARBA00038859"/>
    </source>
</evidence>
<keyword evidence="1" id="KW-0413">Isomerase</keyword>
<evidence type="ECO:0000313" key="4">
    <source>
        <dbReference type="EMBL" id="KDO30805.1"/>
    </source>
</evidence>
<accession>A0A067CNJ7</accession>
<dbReference type="AlphaFoldDB" id="A0A067CNJ7"/>
<dbReference type="RefSeq" id="XP_012198502.1">
    <property type="nucleotide sequence ID" value="XM_012343112.1"/>
</dbReference>
<evidence type="ECO:0000313" key="5">
    <source>
        <dbReference type="Proteomes" id="UP000030745"/>
    </source>
</evidence>
<organism evidence="4 5">
    <name type="scientific">Saprolegnia parasitica (strain CBS 223.65)</name>
    <dbReference type="NCBI Taxonomy" id="695850"/>
    <lineage>
        <taxon>Eukaryota</taxon>
        <taxon>Sar</taxon>
        <taxon>Stramenopiles</taxon>
        <taxon>Oomycota</taxon>
        <taxon>Saprolegniomycetes</taxon>
        <taxon>Saprolegniales</taxon>
        <taxon>Saprolegniaceae</taxon>
        <taxon>Saprolegnia</taxon>
    </lineage>
</organism>
<dbReference type="GeneID" id="24127137"/>
<reference evidence="4 5" key="1">
    <citation type="journal article" date="2013" name="PLoS Genet.">
        <title>Distinctive expansion of potential virulence genes in the genome of the oomycete fish pathogen Saprolegnia parasitica.</title>
        <authorList>
            <person name="Jiang R.H."/>
            <person name="de Bruijn I."/>
            <person name="Haas B.J."/>
            <person name="Belmonte R."/>
            <person name="Lobach L."/>
            <person name="Christie J."/>
            <person name="van den Ackerveken G."/>
            <person name="Bottin A."/>
            <person name="Bulone V."/>
            <person name="Diaz-Moreno S.M."/>
            <person name="Dumas B."/>
            <person name="Fan L."/>
            <person name="Gaulin E."/>
            <person name="Govers F."/>
            <person name="Grenville-Briggs L.J."/>
            <person name="Horner N.R."/>
            <person name="Levin J.Z."/>
            <person name="Mammella M."/>
            <person name="Meijer H.J."/>
            <person name="Morris P."/>
            <person name="Nusbaum C."/>
            <person name="Oome S."/>
            <person name="Phillips A.J."/>
            <person name="van Rooyen D."/>
            <person name="Rzeszutek E."/>
            <person name="Saraiva M."/>
            <person name="Secombes C.J."/>
            <person name="Seidl M.F."/>
            <person name="Snel B."/>
            <person name="Stassen J.H."/>
            <person name="Sykes S."/>
            <person name="Tripathy S."/>
            <person name="van den Berg H."/>
            <person name="Vega-Arreguin J.C."/>
            <person name="Wawra S."/>
            <person name="Young S.K."/>
            <person name="Zeng Q."/>
            <person name="Dieguez-Uribeondo J."/>
            <person name="Russ C."/>
            <person name="Tyler B.M."/>
            <person name="van West P."/>
        </authorList>
    </citation>
    <scope>NUCLEOTIDE SEQUENCE [LARGE SCALE GENOMIC DNA]</scope>
    <source>
        <strain evidence="4 5">CBS 223.65</strain>
    </source>
</reference>